<evidence type="ECO:0000256" key="1">
    <source>
        <dbReference type="ARBA" id="ARBA00023157"/>
    </source>
</evidence>
<dbReference type="PROSITE" id="PS50068">
    <property type="entry name" value="LDLRA_2"/>
    <property type="match status" value="1"/>
</dbReference>
<dbReference type="EMBL" id="JAWZYT010002587">
    <property type="protein sequence ID" value="KAK4303410.1"/>
    <property type="molecule type" value="Genomic_DNA"/>
</dbReference>
<gene>
    <name evidence="3" type="ORF">Pmani_024560</name>
</gene>
<sequence length="121" mass="13873">MNVDEWWCVDGLCIPLIKRCDGHMNCYDQSDEQHRKDWAMRDRCHAGSVVVGTRVGTGVMNRTAIGLSSLSHRQRAEPQSIPVKPANGREPRRALMKVDIYWERVHTSNRGFILLTEGSYF</sequence>
<evidence type="ECO:0000313" key="3">
    <source>
        <dbReference type="EMBL" id="KAK4303410.1"/>
    </source>
</evidence>
<dbReference type="Pfam" id="PF00057">
    <property type="entry name" value="Ldl_recept_a"/>
    <property type="match status" value="1"/>
</dbReference>
<protein>
    <submittedName>
        <fullName evidence="3">Uncharacterized protein</fullName>
    </submittedName>
</protein>
<organism evidence="3 4">
    <name type="scientific">Petrolisthes manimaculis</name>
    <dbReference type="NCBI Taxonomy" id="1843537"/>
    <lineage>
        <taxon>Eukaryota</taxon>
        <taxon>Metazoa</taxon>
        <taxon>Ecdysozoa</taxon>
        <taxon>Arthropoda</taxon>
        <taxon>Crustacea</taxon>
        <taxon>Multicrustacea</taxon>
        <taxon>Malacostraca</taxon>
        <taxon>Eumalacostraca</taxon>
        <taxon>Eucarida</taxon>
        <taxon>Decapoda</taxon>
        <taxon>Pleocyemata</taxon>
        <taxon>Anomura</taxon>
        <taxon>Galatheoidea</taxon>
        <taxon>Porcellanidae</taxon>
        <taxon>Petrolisthes</taxon>
    </lineage>
</organism>
<keyword evidence="4" id="KW-1185">Reference proteome</keyword>
<comment type="caution">
    <text evidence="2">Lacks conserved residue(s) required for the propagation of feature annotation.</text>
</comment>
<name>A0AAE1U223_9EUCA</name>
<evidence type="ECO:0000256" key="2">
    <source>
        <dbReference type="PROSITE-ProRule" id="PRU00124"/>
    </source>
</evidence>
<dbReference type="AlphaFoldDB" id="A0AAE1U223"/>
<dbReference type="InterPro" id="IPR036055">
    <property type="entry name" value="LDL_receptor-like_sf"/>
</dbReference>
<evidence type="ECO:0000313" key="4">
    <source>
        <dbReference type="Proteomes" id="UP001292094"/>
    </source>
</evidence>
<dbReference type="Proteomes" id="UP001292094">
    <property type="component" value="Unassembled WGS sequence"/>
</dbReference>
<feature type="disulfide bond" evidence="2">
    <location>
        <begin position="8"/>
        <end position="26"/>
    </location>
</feature>
<accession>A0AAE1U223</accession>
<proteinExistence type="predicted"/>
<comment type="caution">
    <text evidence="3">The sequence shown here is derived from an EMBL/GenBank/DDBJ whole genome shotgun (WGS) entry which is preliminary data.</text>
</comment>
<dbReference type="SUPFAM" id="SSF57424">
    <property type="entry name" value="LDL receptor-like module"/>
    <property type="match status" value="1"/>
</dbReference>
<dbReference type="CDD" id="cd00112">
    <property type="entry name" value="LDLa"/>
    <property type="match status" value="1"/>
</dbReference>
<keyword evidence="1 2" id="KW-1015">Disulfide bond</keyword>
<reference evidence="3" key="1">
    <citation type="submission" date="2023-11" db="EMBL/GenBank/DDBJ databases">
        <title>Genome assemblies of two species of porcelain crab, Petrolisthes cinctipes and Petrolisthes manimaculis (Anomura: Porcellanidae).</title>
        <authorList>
            <person name="Angst P."/>
        </authorList>
    </citation>
    <scope>NUCLEOTIDE SEQUENCE</scope>
    <source>
        <strain evidence="3">PB745_02</strain>
        <tissue evidence="3">Gill</tissue>
    </source>
</reference>
<dbReference type="InterPro" id="IPR002172">
    <property type="entry name" value="LDrepeatLR_classA_rpt"/>
</dbReference>
<dbReference type="Gene3D" id="4.10.400.10">
    <property type="entry name" value="Low-density Lipoprotein Receptor"/>
    <property type="match status" value="1"/>
</dbReference>